<dbReference type="Proteomes" id="UP001230188">
    <property type="component" value="Unassembled WGS sequence"/>
</dbReference>
<organism evidence="1 2">
    <name type="scientific">Chrysophaeum taylorii</name>
    <dbReference type="NCBI Taxonomy" id="2483200"/>
    <lineage>
        <taxon>Eukaryota</taxon>
        <taxon>Sar</taxon>
        <taxon>Stramenopiles</taxon>
        <taxon>Ochrophyta</taxon>
        <taxon>Pelagophyceae</taxon>
        <taxon>Pelagomonadales</taxon>
        <taxon>Pelagomonadaceae</taxon>
        <taxon>Chrysophaeum</taxon>
    </lineage>
</organism>
<comment type="caution">
    <text evidence="1">The sequence shown here is derived from an EMBL/GenBank/DDBJ whole genome shotgun (WGS) entry which is preliminary data.</text>
</comment>
<evidence type="ECO:0000313" key="1">
    <source>
        <dbReference type="EMBL" id="KAJ8598171.1"/>
    </source>
</evidence>
<proteinExistence type="predicted"/>
<dbReference type="EMBL" id="JAQMWT010000685">
    <property type="protein sequence ID" value="KAJ8598171.1"/>
    <property type="molecule type" value="Genomic_DNA"/>
</dbReference>
<reference evidence="1" key="1">
    <citation type="submission" date="2023-01" db="EMBL/GenBank/DDBJ databases">
        <title>Metagenome sequencing of chrysophaentin producing Chrysophaeum taylorii.</title>
        <authorList>
            <person name="Davison J."/>
            <person name="Bewley C."/>
        </authorList>
    </citation>
    <scope>NUCLEOTIDE SEQUENCE</scope>
    <source>
        <strain evidence="1">NIES-1699</strain>
    </source>
</reference>
<sequence>MMRLAVEDVRAALRSELDAARDRAAETALSVEAYRHWETAKRNRAATERELMASLSSVATLTPEAEISDRLAAVADAKAEIIAVDSAIADELNDAIAFLEDAAETADHDRTRVERVLESRVLRLYRSHSTRRLPDSAAEATAFRIFEWDDIDHARELVETARRRAALATEAARRLDQIIHKSTSLRSRAVTTVAGPAADDDDDDDLPTFKQAAKEVATAGLESAAAFGDWVLSDQPEELAQTIADRLRARVS</sequence>
<keyword evidence="2" id="KW-1185">Reference proteome</keyword>
<name>A0AAD7XH45_9STRA</name>
<accession>A0AAD7XH45</accession>
<gene>
    <name evidence="1" type="ORF">CTAYLR_007396</name>
</gene>
<dbReference type="AlphaFoldDB" id="A0AAD7XH45"/>
<protein>
    <submittedName>
        <fullName evidence="1">Uncharacterized protein</fullName>
    </submittedName>
</protein>
<evidence type="ECO:0000313" key="2">
    <source>
        <dbReference type="Proteomes" id="UP001230188"/>
    </source>
</evidence>